<reference evidence="3 4" key="1">
    <citation type="submission" date="2018-11" db="EMBL/GenBank/DDBJ databases">
        <title>Complete genome sequence of Nocardioides baekrokdamisoli strain KCTC 39748.</title>
        <authorList>
            <person name="Kang S.W."/>
            <person name="Lee K.C."/>
            <person name="Kim K.K."/>
            <person name="Kim J.S."/>
            <person name="Kim D.S."/>
            <person name="Ko S.H."/>
            <person name="Yang S.H."/>
            <person name="Shin Y.K."/>
            <person name="Lee J.S."/>
        </authorList>
    </citation>
    <scope>NUCLEOTIDE SEQUENCE [LARGE SCALE GENOMIC DNA]</scope>
    <source>
        <strain evidence="3 4">KCTC 39748</strain>
    </source>
</reference>
<name>A0A3G9IXB8_9ACTN</name>
<dbReference type="Gene3D" id="3.90.550.10">
    <property type="entry name" value="Spore Coat Polysaccharide Biosynthesis Protein SpsA, Chain A"/>
    <property type="match status" value="1"/>
</dbReference>
<keyword evidence="2 3" id="KW-0548">Nucleotidyltransferase</keyword>
<protein>
    <submittedName>
        <fullName evidence="3">2-C-methyl-D-erythritol 4-phosphate cytidylyltransferase</fullName>
    </submittedName>
</protein>
<evidence type="ECO:0000256" key="2">
    <source>
        <dbReference type="ARBA" id="ARBA00022695"/>
    </source>
</evidence>
<dbReference type="InterPro" id="IPR050088">
    <property type="entry name" value="IspD/TarI_cytidylyltransf_bact"/>
</dbReference>
<dbReference type="SUPFAM" id="SSF53448">
    <property type="entry name" value="Nucleotide-diphospho-sugar transferases"/>
    <property type="match status" value="1"/>
</dbReference>
<keyword evidence="4" id="KW-1185">Reference proteome</keyword>
<dbReference type="GO" id="GO:0050518">
    <property type="term" value="F:2-C-methyl-D-erythritol 4-phosphate cytidylyltransferase activity"/>
    <property type="evidence" value="ECO:0007669"/>
    <property type="project" value="TreeGrafter"/>
</dbReference>
<gene>
    <name evidence="3" type="primary">ispD</name>
    <name evidence="3" type="ORF">Back2_13200</name>
</gene>
<dbReference type="KEGG" id="nbe:Back2_13200"/>
<dbReference type="RefSeq" id="WP_125567874.1">
    <property type="nucleotide sequence ID" value="NZ_AP019307.1"/>
</dbReference>
<sequence>MSKAAIVILAAGSGSRVGAEVNKILLDLGSHPVIAHSVITALQVPDVAAVVLVARPGEEGAIAEAVTPVIGDREVLLIAGGEERQDSERAALDVLRPRVTSGEVDVIAIHDGARPFASVELYQAVISTARTHGGAIPGVPLSSVLTTDLKPVEGTLVGVQTPQAFRATALLAAYDRGGNTATDTAAALADDVVVRAVPGTSHNFKITWPEDVRAAERLIRGS</sequence>
<dbReference type="Pfam" id="PF01128">
    <property type="entry name" value="IspD"/>
    <property type="match status" value="1"/>
</dbReference>
<proteinExistence type="predicted"/>
<evidence type="ECO:0000313" key="3">
    <source>
        <dbReference type="EMBL" id="BBH17033.1"/>
    </source>
</evidence>
<dbReference type="PANTHER" id="PTHR32125:SF4">
    <property type="entry name" value="2-C-METHYL-D-ERYTHRITOL 4-PHOSPHATE CYTIDYLYLTRANSFERASE, CHLOROPLASTIC"/>
    <property type="match status" value="1"/>
</dbReference>
<keyword evidence="1 3" id="KW-0808">Transferase</keyword>
<dbReference type="EMBL" id="AP019307">
    <property type="protein sequence ID" value="BBH17033.1"/>
    <property type="molecule type" value="Genomic_DNA"/>
</dbReference>
<dbReference type="InterPro" id="IPR034683">
    <property type="entry name" value="IspD/TarI"/>
</dbReference>
<evidence type="ECO:0000313" key="4">
    <source>
        <dbReference type="Proteomes" id="UP000271573"/>
    </source>
</evidence>
<dbReference type="InterPro" id="IPR029044">
    <property type="entry name" value="Nucleotide-diphossugar_trans"/>
</dbReference>
<dbReference type="Proteomes" id="UP000271573">
    <property type="component" value="Chromosome"/>
</dbReference>
<accession>A0A3G9IXB8</accession>
<dbReference type="PANTHER" id="PTHR32125">
    <property type="entry name" value="2-C-METHYL-D-ERYTHRITOL 4-PHOSPHATE CYTIDYLYLTRANSFERASE, CHLOROPLASTIC"/>
    <property type="match status" value="1"/>
</dbReference>
<organism evidence="3 4">
    <name type="scientific">Nocardioides baekrokdamisoli</name>
    <dbReference type="NCBI Taxonomy" id="1804624"/>
    <lineage>
        <taxon>Bacteria</taxon>
        <taxon>Bacillati</taxon>
        <taxon>Actinomycetota</taxon>
        <taxon>Actinomycetes</taxon>
        <taxon>Propionibacteriales</taxon>
        <taxon>Nocardioidaceae</taxon>
        <taxon>Nocardioides</taxon>
    </lineage>
</organism>
<dbReference type="OrthoDB" id="9802561at2"/>
<evidence type="ECO:0000256" key="1">
    <source>
        <dbReference type="ARBA" id="ARBA00022679"/>
    </source>
</evidence>
<dbReference type="AlphaFoldDB" id="A0A3G9IXB8"/>